<reference evidence="5" key="1">
    <citation type="submission" date="2018-05" db="EMBL/GenBank/DDBJ databases">
        <authorList>
            <person name="Lanie J.A."/>
            <person name="Ng W.-L."/>
            <person name="Kazmierczak K.M."/>
            <person name="Andrzejewski T.M."/>
            <person name="Davidsen T.M."/>
            <person name="Wayne K.J."/>
            <person name="Tettelin H."/>
            <person name="Glass J.I."/>
            <person name="Rusch D."/>
            <person name="Podicherti R."/>
            <person name="Tsui H.-C.T."/>
            <person name="Winkler M.E."/>
        </authorList>
    </citation>
    <scope>NUCLEOTIDE SEQUENCE</scope>
</reference>
<name>A0A382RL60_9ZZZZ</name>
<dbReference type="InterPro" id="IPR036683">
    <property type="entry name" value="CO_DH_flav_C_dom_sf"/>
</dbReference>
<evidence type="ECO:0000256" key="2">
    <source>
        <dbReference type="ARBA" id="ARBA00022827"/>
    </source>
</evidence>
<evidence type="ECO:0000256" key="3">
    <source>
        <dbReference type="ARBA" id="ARBA00023002"/>
    </source>
</evidence>
<evidence type="ECO:0000256" key="1">
    <source>
        <dbReference type="ARBA" id="ARBA00022630"/>
    </source>
</evidence>
<keyword evidence="3" id="KW-0560">Oxidoreductase</keyword>
<dbReference type="Pfam" id="PF03450">
    <property type="entry name" value="CO_deh_flav_C"/>
    <property type="match status" value="1"/>
</dbReference>
<sequence>IADFYESALTTVLEKGEILTEVRVPPLPARTGWAFEEFAIRSGDFAVAAIATLVGAETRIVAIGAGETPIRLRQAEAQSTNITDVDAAAEVAREECSPVSDQHGSADFRRHLVGVLTKRALIAARQRAS</sequence>
<keyword evidence="2" id="KW-0274">FAD</keyword>
<dbReference type="GO" id="GO:0016491">
    <property type="term" value="F:oxidoreductase activity"/>
    <property type="evidence" value="ECO:0007669"/>
    <property type="project" value="UniProtKB-KW"/>
</dbReference>
<dbReference type="InterPro" id="IPR051312">
    <property type="entry name" value="Diverse_Substr_Oxidored"/>
</dbReference>
<feature type="non-terminal residue" evidence="5">
    <location>
        <position position="1"/>
    </location>
</feature>
<protein>
    <recommendedName>
        <fullName evidence="4">CO dehydrogenase flavoprotein C-terminal domain-containing protein</fullName>
    </recommendedName>
</protein>
<dbReference type="Gene3D" id="3.30.390.50">
    <property type="entry name" value="CO dehydrogenase flavoprotein, C-terminal domain"/>
    <property type="match status" value="1"/>
</dbReference>
<organism evidence="5">
    <name type="scientific">marine metagenome</name>
    <dbReference type="NCBI Taxonomy" id="408172"/>
    <lineage>
        <taxon>unclassified sequences</taxon>
        <taxon>metagenomes</taxon>
        <taxon>ecological metagenomes</taxon>
    </lineage>
</organism>
<dbReference type="PANTHER" id="PTHR42659:SF2">
    <property type="entry name" value="XANTHINE DEHYDROGENASE SUBUNIT C-RELATED"/>
    <property type="match status" value="1"/>
</dbReference>
<dbReference type="PANTHER" id="PTHR42659">
    <property type="entry name" value="XANTHINE DEHYDROGENASE SUBUNIT C-RELATED"/>
    <property type="match status" value="1"/>
</dbReference>
<dbReference type="SUPFAM" id="SSF55447">
    <property type="entry name" value="CO dehydrogenase flavoprotein C-terminal domain-like"/>
    <property type="match status" value="1"/>
</dbReference>
<evidence type="ECO:0000259" key="4">
    <source>
        <dbReference type="SMART" id="SM01092"/>
    </source>
</evidence>
<feature type="domain" description="CO dehydrogenase flavoprotein C-terminal" evidence="4">
    <location>
        <begin position="33"/>
        <end position="124"/>
    </location>
</feature>
<keyword evidence="1" id="KW-0285">Flavoprotein</keyword>
<dbReference type="EMBL" id="UINC01122514">
    <property type="protein sequence ID" value="SVC98366.1"/>
    <property type="molecule type" value="Genomic_DNA"/>
</dbReference>
<dbReference type="AlphaFoldDB" id="A0A382RL60"/>
<accession>A0A382RL60</accession>
<evidence type="ECO:0000313" key="5">
    <source>
        <dbReference type="EMBL" id="SVC98366.1"/>
    </source>
</evidence>
<dbReference type="InterPro" id="IPR005107">
    <property type="entry name" value="CO_DH_flav_C"/>
</dbReference>
<dbReference type="SMART" id="SM01092">
    <property type="entry name" value="CO_deh_flav_C"/>
    <property type="match status" value="1"/>
</dbReference>
<proteinExistence type="predicted"/>
<gene>
    <name evidence="5" type="ORF">METZ01_LOCUS351220</name>
</gene>